<evidence type="ECO:0000313" key="2">
    <source>
        <dbReference type="Proteomes" id="UP000789901"/>
    </source>
</evidence>
<accession>A0ABN7V1P1</accession>
<comment type="caution">
    <text evidence="1">The sequence shown here is derived from an EMBL/GenBank/DDBJ whole genome shotgun (WGS) entry which is preliminary data.</text>
</comment>
<feature type="non-terminal residue" evidence="1">
    <location>
        <position position="1"/>
    </location>
</feature>
<dbReference type="Proteomes" id="UP000789901">
    <property type="component" value="Unassembled WGS sequence"/>
</dbReference>
<proteinExistence type="predicted"/>
<protein>
    <submittedName>
        <fullName evidence="1">22849_t:CDS:1</fullName>
    </submittedName>
</protein>
<dbReference type="EMBL" id="CAJVQB010008414">
    <property type="protein sequence ID" value="CAG8718529.1"/>
    <property type="molecule type" value="Genomic_DNA"/>
</dbReference>
<gene>
    <name evidence="1" type="ORF">GMARGA_LOCUS13320</name>
</gene>
<evidence type="ECO:0000313" key="1">
    <source>
        <dbReference type="EMBL" id="CAG8718529.1"/>
    </source>
</evidence>
<reference evidence="1 2" key="1">
    <citation type="submission" date="2021-06" db="EMBL/GenBank/DDBJ databases">
        <authorList>
            <person name="Kallberg Y."/>
            <person name="Tangrot J."/>
            <person name="Rosling A."/>
        </authorList>
    </citation>
    <scope>NUCLEOTIDE SEQUENCE [LARGE SCALE GENOMIC DNA]</scope>
    <source>
        <strain evidence="1 2">120-4 pot B 10/14</strain>
    </source>
</reference>
<name>A0ABN7V1P1_GIGMA</name>
<organism evidence="1 2">
    <name type="scientific">Gigaspora margarita</name>
    <dbReference type="NCBI Taxonomy" id="4874"/>
    <lineage>
        <taxon>Eukaryota</taxon>
        <taxon>Fungi</taxon>
        <taxon>Fungi incertae sedis</taxon>
        <taxon>Mucoromycota</taxon>
        <taxon>Glomeromycotina</taxon>
        <taxon>Glomeromycetes</taxon>
        <taxon>Diversisporales</taxon>
        <taxon>Gigasporaceae</taxon>
        <taxon>Gigaspora</taxon>
    </lineage>
</organism>
<keyword evidence="2" id="KW-1185">Reference proteome</keyword>
<sequence length="196" mass="22532">RKPRHNLTNYVIITNEYVNPEKPSNKWYLCRCCNNVGEDFGLVEAEKKLQEAKQEYNTKKVTRKIIKKRKSSELQLYKKSCTDFDNEQTNRSTGSIASQNTNTLECKSVIAHYHWLNPNLILPNCKQLAGRILKEAADGMQNIIKTKAQEDSNSIMLVFDEWKNVAKQKILGSILVTSRGELLIWKAKDISGEQKN</sequence>